<dbReference type="AlphaFoldDB" id="A0A895XQH2"/>
<dbReference type="GO" id="GO:0009231">
    <property type="term" value="P:riboflavin biosynthetic process"/>
    <property type="evidence" value="ECO:0007669"/>
    <property type="project" value="InterPro"/>
</dbReference>
<protein>
    <submittedName>
        <fullName evidence="2">Dihydrofolate reductase family protein</fullName>
    </submittedName>
</protein>
<proteinExistence type="predicted"/>
<dbReference type="PANTHER" id="PTHR38011">
    <property type="entry name" value="DIHYDROFOLATE REDUCTASE FAMILY PROTEIN (AFU_ORTHOLOGUE AFUA_8G06820)"/>
    <property type="match status" value="1"/>
</dbReference>
<evidence type="ECO:0000313" key="3">
    <source>
        <dbReference type="Proteomes" id="UP000662939"/>
    </source>
</evidence>
<dbReference type="Pfam" id="PF01872">
    <property type="entry name" value="RibD_C"/>
    <property type="match status" value="1"/>
</dbReference>
<feature type="domain" description="Bacterial bifunctional deaminase-reductase C-terminal" evidence="1">
    <location>
        <begin position="121"/>
        <end position="182"/>
    </location>
</feature>
<dbReference type="Gene3D" id="3.40.430.10">
    <property type="entry name" value="Dihydrofolate Reductase, subunit A"/>
    <property type="match status" value="1"/>
</dbReference>
<sequence>MNQSTRVEATMGIVRIHSSMSLDGYICGPNDWMDWVFDHAELTEHVEGLRVLDGPATRAVIDATGAVLSGRGCYDFGRDATEVPPETGELFGGAWSGPAFVATHRPPAGDNHGVTFVSGDINDIVNECLKAANGKDLLVLGANIASQCLEANLVDEVLLHQVPILLGGGVNLFENRSGPIELDIVEVRPQRRSTTIRLRPRHR</sequence>
<reference evidence="2" key="1">
    <citation type="submission" date="2021-02" db="EMBL/GenBank/DDBJ databases">
        <title>Natronoglycomyces albus gen. nov., sp. nov, a haloalkaliphilic actinobacterium from a soda solonchak soil.</title>
        <authorList>
            <person name="Sorokin D.Y."/>
            <person name="Khijniak T.V."/>
            <person name="Zakharycheva A.P."/>
            <person name="Boueva O.V."/>
            <person name="Ariskina E.V."/>
            <person name="Hahnke R.L."/>
            <person name="Bunk B."/>
            <person name="Sproer C."/>
            <person name="Schumann P."/>
            <person name="Evtushenko L.I."/>
            <person name="Kublanov I.V."/>
        </authorList>
    </citation>
    <scope>NUCLEOTIDE SEQUENCE</scope>
    <source>
        <strain evidence="2">DSM 106290</strain>
    </source>
</reference>
<dbReference type="InterPro" id="IPR002734">
    <property type="entry name" value="RibDG_C"/>
</dbReference>
<dbReference type="InterPro" id="IPR050765">
    <property type="entry name" value="Riboflavin_Biosynth_HTPR"/>
</dbReference>
<dbReference type="SUPFAM" id="SSF53597">
    <property type="entry name" value="Dihydrofolate reductase-like"/>
    <property type="match status" value="1"/>
</dbReference>
<accession>A0A895XQH2</accession>
<evidence type="ECO:0000259" key="1">
    <source>
        <dbReference type="Pfam" id="PF01872"/>
    </source>
</evidence>
<dbReference type="GO" id="GO:0008703">
    <property type="term" value="F:5-amino-6-(5-phosphoribosylamino)uracil reductase activity"/>
    <property type="evidence" value="ECO:0007669"/>
    <property type="project" value="InterPro"/>
</dbReference>
<dbReference type="EMBL" id="CP070496">
    <property type="protein sequence ID" value="QSB05619.1"/>
    <property type="molecule type" value="Genomic_DNA"/>
</dbReference>
<dbReference type="RefSeq" id="WP_213171630.1">
    <property type="nucleotide sequence ID" value="NZ_CP070496.1"/>
</dbReference>
<dbReference type="InterPro" id="IPR024072">
    <property type="entry name" value="DHFR-like_dom_sf"/>
</dbReference>
<evidence type="ECO:0000313" key="2">
    <source>
        <dbReference type="EMBL" id="QSB05619.1"/>
    </source>
</evidence>
<organism evidence="2 3">
    <name type="scientific">Natronoglycomyces albus</name>
    <dbReference type="NCBI Taxonomy" id="2811108"/>
    <lineage>
        <taxon>Bacteria</taxon>
        <taxon>Bacillati</taxon>
        <taxon>Actinomycetota</taxon>
        <taxon>Actinomycetes</taxon>
        <taxon>Glycomycetales</taxon>
        <taxon>Glycomycetaceae</taxon>
        <taxon>Natronoglycomyces</taxon>
    </lineage>
</organism>
<gene>
    <name evidence="2" type="ORF">JQS30_01430</name>
</gene>
<dbReference type="Proteomes" id="UP000662939">
    <property type="component" value="Chromosome"/>
</dbReference>
<keyword evidence="3" id="KW-1185">Reference proteome</keyword>
<dbReference type="KEGG" id="nav:JQS30_01430"/>
<name>A0A895XQH2_9ACTN</name>
<dbReference type="PANTHER" id="PTHR38011:SF11">
    <property type="entry name" value="2,5-DIAMINO-6-RIBOSYLAMINO-4(3H)-PYRIMIDINONE 5'-PHOSPHATE REDUCTASE"/>
    <property type="match status" value="1"/>
</dbReference>